<sequence length="670" mass="79171">MVNEDERNPGRPPLRKEDSFDVPDNHAERDEAQALCYTHYHERVLKREDSDYLIHNVRPLASRPVVNSDSGTAFNNEPDNLRDVDEDAGIMEEDRLVDSKKDVKNRLDEQITEELRMLYTNFQKCLELRDKYMKVSAQRVGDNPSDSDEWTIYPPPPVPSWPPPKPEDIGRVTDGPESIGSDFVREEVPIPGLCNLFFEMDDTGVYQVYATKEDLAQKKPVIQVPSPKDYFQDLDFVLSVISDGPTKSFAFRRLKYLESKWNMYILLNEYKELAEAKRVPHRDFYNIRKVDTHVHHSSCMNQKHLLRFIKAQMRRTPEDVVIYRDGKELTLEKVFQSLNLTAYDLNIDTLDMHAHKDSFHRFDKFNLKYNPIGESRLREIFMKTDNMIKGRYLAEITKEVISDLEQSKYQMAEYRISIYGRSEDEWDKLADWVVEHKLFSHNVRWLIQVPRLYNVYKATKSVKNFEDVIRNIFKPLFDVTRDPSSHPNLHIFLQRVIGFDSVDDESKAERRIYRKYPYPRVWNMPTNPPYSYYAYYMFANMTSLNAFRQKRRFNYERNPFPTFFQRGLNVSLSTDDPLQFHFTKEPLIEEYSVAAQIWKLSGADMCEISRNSVAQSGWENRIKKHWIGKKWYLPGIPGNDMAKTNVPNIRVAFRYETLREELNMLQNTRV</sequence>
<evidence type="ECO:0000256" key="2">
    <source>
        <dbReference type="ARBA" id="ARBA00004955"/>
    </source>
</evidence>
<feature type="compositionally biased region" description="Pro residues" evidence="9">
    <location>
        <begin position="153"/>
        <end position="164"/>
    </location>
</feature>
<proteinExistence type="inferred from homology"/>
<reference evidence="10 11" key="1">
    <citation type="journal article" date="2020" name="Fungal Divers.">
        <title>Resolving the Mortierellaceae phylogeny through synthesis of multi-gene phylogenetics and phylogenomics.</title>
        <authorList>
            <person name="Vandepol N."/>
            <person name="Liber J."/>
            <person name="Desiro A."/>
            <person name="Na H."/>
            <person name="Kennedy M."/>
            <person name="Barry K."/>
            <person name="Grigoriev I.V."/>
            <person name="Miller A.N."/>
            <person name="O'Donnell K."/>
            <person name="Stajich J.E."/>
            <person name="Bonito G."/>
        </authorList>
    </citation>
    <scope>NUCLEOTIDE SEQUENCE [LARGE SCALE GENOMIC DNA]</scope>
    <source>
        <strain evidence="10 11">AD045</strain>
    </source>
</reference>
<dbReference type="Pfam" id="PF19326">
    <property type="entry name" value="AMP_deaminase"/>
    <property type="match status" value="1"/>
</dbReference>
<dbReference type="EMBL" id="JAAAIM010000164">
    <property type="protein sequence ID" value="KAG0293242.1"/>
    <property type="molecule type" value="Genomic_DNA"/>
</dbReference>
<keyword evidence="7" id="KW-0862">Zinc</keyword>
<dbReference type="Proteomes" id="UP001194696">
    <property type="component" value="Unassembled WGS sequence"/>
</dbReference>
<evidence type="ECO:0000313" key="10">
    <source>
        <dbReference type="EMBL" id="KAG0293242.1"/>
    </source>
</evidence>
<dbReference type="InterPro" id="IPR032466">
    <property type="entry name" value="Metal_Hydrolase"/>
</dbReference>
<keyword evidence="6" id="KW-0378">Hydrolase</keyword>
<evidence type="ECO:0000256" key="6">
    <source>
        <dbReference type="ARBA" id="ARBA00022801"/>
    </source>
</evidence>
<evidence type="ECO:0000256" key="4">
    <source>
        <dbReference type="ARBA" id="ARBA00012775"/>
    </source>
</evidence>
<keyword evidence="11" id="KW-1185">Reference proteome</keyword>
<evidence type="ECO:0000256" key="5">
    <source>
        <dbReference type="ARBA" id="ARBA00022723"/>
    </source>
</evidence>
<organism evidence="10 11">
    <name type="scientific">Linnemannia gamsii</name>
    <dbReference type="NCBI Taxonomy" id="64522"/>
    <lineage>
        <taxon>Eukaryota</taxon>
        <taxon>Fungi</taxon>
        <taxon>Fungi incertae sedis</taxon>
        <taxon>Mucoromycota</taxon>
        <taxon>Mortierellomycotina</taxon>
        <taxon>Mortierellomycetes</taxon>
        <taxon>Mortierellales</taxon>
        <taxon>Mortierellaceae</taxon>
        <taxon>Linnemannia</taxon>
    </lineage>
</organism>
<evidence type="ECO:0000256" key="3">
    <source>
        <dbReference type="ARBA" id="ARBA00006676"/>
    </source>
</evidence>
<evidence type="ECO:0000313" key="11">
    <source>
        <dbReference type="Proteomes" id="UP001194696"/>
    </source>
</evidence>
<dbReference type="PROSITE" id="PS00485">
    <property type="entry name" value="A_DEAMINASE"/>
    <property type="match status" value="1"/>
</dbReference>
<dbReference type="SUPFAM" id="SSF51556">
    <property type="entry name" value="Metallo-dependent hydrolases"/>
    <property type="match status" value="1"/>
</dbReference>
<evidence type="ECO:0000256" key="7">
    <source>
        <dbReference type="ARBA" id="ARBA00022833"/>
    </source>
</evidence>
<comment type="pathway">
    <text evidence="2">Purine metabolism; IMP biosynthesis via salvage pathway; IMP from AMP: step 1/1.</text>
</comment>
<keyword evidence="5" id="KW-0479">Metal-binding</keyword>
<accession>A0ABQ7K953</accession>
<dbReference type="EC" id="3.5.4.6" evidence="4"/>
<evidence type="ECO:0000256" key="9">
    <source>
        <dbReference type="SAM" id="MobiDB-lite"/>
    </source>
</evidence>
<dbReference type="PANTHER" id="PTHR11359:SF0">
    <property type="entry name" value="AMP DEAMINASE"/>
    <property type="match status" value="1"/>
</dbReference>
<feature type="region of interest" description="Disordered" evidence="9">
    <location>
        <begin position="139"/>
        <end position="164"/>
    </location>
</feature>
<dbReference type="InterPro" id="IPR006650">
    <property type="entry name" value="A/AMP_deam_AS"/>
</dbReference>
<feature type="region of interest" description="Disordered" evidence="9">
    <location>
        <begin position="1"/>
        <end position="27"/>
    </location>
</feature>
<gene>
    <name evidence="10" type="primary">AMD1_1</name>
    <name evidence="10" type="ORF">BGZ96_003122</name>
</gene>
<evidence type="ECO:0000256" key="1">
    <source>
        <dbReference type="ARBA" id="ARBA00001947"/>
    </source>
</evidence>
<protein>
    <recommendedName>
        <fullName evidence="4">AMP deaminase</fullName>
        <ecNumber evidence="4">3.5.4.6</ecNumber>
    </recommendedName>
</protein>
<dbReference type="PANTHER" id="PTHR11359">
    <property type="entry name" value="AMP DEAMINASE"/>
    <property type="match status" value="1"/>
</dbReference>
<dbReference type="Gene3D" id="3.20.20.140">
    <property type="entry name" value="Metal-dependent hydrolases"/>
    <property type="match status" value="3"/>
</dbReference>
<comment type="cofactor">
    <cofactor evidence="1">
        <name>Zn(2+)</name>
        <dbReference type="ChEBI" id="CHEBI:29105"/>
    </cofactor>
</comment>
<evidence type="ECO:0000256" key="8">
    <source>
        <dbReference type="PIRNR" id="PIRNR001251"/>
    </source>
</evidence>
<comment type="similarity">
    <text evidence="3 8">Belongs to the metallo-dependent hydrolases superfamily. Adenosine and AMP deaminases family.</text>
</comment>
<dbReference type="InterPro" id="IPR006329">
    <property type="entry name" value="AMPD"/>
</dbReference>
<comment type="caution">
    <text evidence="10">The sequence shown here is derived from an EMBL/GenBank/DDBJ whole genome shotgun (WGS) entry which is preliminary data.</text>
</comment>
<name>A0ABQ7K953_9FUNG</name>
<dbReference type="PIRSF" id="PIRSF001251">
    <property type="entry name" value="AMP_deaminase_met"/>
    <property type="match status" value="1"/>
</dbReference>